<dbReference type="Proteomes" id="UP000256379">
    <property type="component" value="Unassembled WGS sequence"/>
</dbReference>
<sequence length="151" mass="18033">MDWQWYKFKELLENESGVYVYDEKLYKEVEILRKKNGGIYYFNLILPNGDILYKGILSNGYEVESNPSATKEDKIIKRYSRIGEYNFIRYQYHDSSHKRHIIAKVKGFKYVYYGLWLGGDEGGGFHWKTKKVGDYYLDNNIFYIKDATNDQ</sequence>
<dbReference type="AlphaFoldDB" id="A0A3D8I8P4"/>
<evidence type="ECO:0000313" key="2">
    <source>
        <dbReference type="Proteomes" id="UP000256379"/>
    </source>
</evidence>
<protein>
    <submittedName>
        <fullName evidence="1">Uncharacterized protein</fullName>
    </submittedName>
</protein>
<reference evidence="1 2" key="1">
    <citation type="submission" date="2018-04" db="EMBL/GenBank/DDBJ databases">
        <title>Novel Campyloabacter and Helicobacter Species and Strains.</title>
        <authorList>
            <person name="Mannion A.J."/>
            <person name="Shen Z."/>
            <person name="Fox J.G."/>
        </authorList>
    </citation>
    <scope>NUCLEOTIDE SEQUENCE [LARGE SCALE GENOMIC DNA]</scope>
    <source>
        <strain evidence="1 2">MIT 17-337</strain>
    </source>
</reference>
<gene>
    <name evidence="1" type="ORF">CQA53_10530</name>
</gene>
<comment type="caution">
    <text evidence="1">The sequence shown here is derived from an EMBL/GenBank/DDBJ whole genome shotgun (WGS) entry which is preliminary data.</text>
</comment>
<dbReference type="EMBL" id="NXLQ01000072">
    <property type="protein sequence ID" value="RDU60921.1"/>
    <property type="molecule type" value="Genomic_DNA"/>
</dbReference>
<organism evidence="1 2">
    <name type="scientific">Helicobacter didelphidarum</name>
    <dbReference type="NCBI Taxonomy" id="2040648"/>
    <lineage>
        <taxon>Bacteria</taxon>
        <taxon>Pseudomonadati</taxon>
        <taxon>Campylobacterota</taxon>
        <taxon>Epsilonproteobacteria</taxon>
        <taxon>Campylobacterales</taxon>
        <taxon>Helicobacteraceae</taxon>
        <taxon>Helicobacter</taxon>
    </lineage>
</organism>
<evidence type="ECO:0000313" key="1">
    <source>
        <dbReference type="EMBL" id="RDU60921.1"/>
    </source>
</evidence>
<proteinExistence type="predicted"/>
<accession>A0A3D8I8P4</accession>
<name>A0A3D8I8P4_9HELI</name>
<keyword evidence="2" id="KW-1185">Reference proteome</keyword>